<organism evidence="5">
    <name type="scientific">Angiostrongylus costaricensis</name>
    <name type="common">Nematode worm</name>
    <dbReference type="NCBI Taxonomy" id="334426"/>
    <lineage>
        <taxon>Eukaryota</taxon>
        <taxon>Metazoa</taxon>
        <taxon>Ecdysozoa</taxon>
        <taxon>Nematoda</taxon>
        <taxon>Chromadorea</taxon>
        <taxon>Rhabditida</taxon>
        <taxon>Rhabditina</taxon>
        <taxon>Rhabditomorpha</taxon>
        <taxon>Strongyloidea</taxon>
        <taxon>Metastrongylidae</taxon>
        <taxon>Angiostrongylus</taxon>
    </lineage>
</organism>
<gene>
    <name evidence="3" type="ORF">ACOC_LOCUS5463</name>
</gene>
<dbReference type="Gene3D" id="3.90.190.10">
    <property type="entry name" value="Protein tyrosine phosphatase superfamily"/>
    <property type="match status" value="1"/>
</dbReference>
<feature type="region of interest" description="Disordered" evidence="1">
    <location>
        <begin position="1"/>
        <end position="32"/>
    </location>
</feature>
<feature type="compositionally biased region" description="Polar residues" evidence="1">
    <location>
        <begin position="1"/>
        <end position="30"/>
    </location>
</feature>
<protein>
    <submittedName>
        <fullName evidence="5">Tyrosine-protein phosphatase domain-containing protein</fullName>
    </submittedName>
</protein>
<keyword evidence="4" id="KW-1185">Reference proteome</keyword>
<dbReference type="Proteomes" id="UP000267027">
    <property type="component" value="Unassembled WGS sequence"/>
</dbReference>
<evidence type="ECO:0000313" key="5">
    <source>
        <dbReference type="WBParaSite" id="ACOC_0000546201-mRNA-1"/>
    </source>
</evidence>
<dbReference type="InterPro" id="IPR029021">
    <property type="entry name" value="Prot-tyrosine_phosphatase-like"/>
</dbReference>
<keyword evidence="2" id="KW-0812">Transmembrane</keyword>
<dbReference type="STRING" id="334426.A0A158PGQ2"/>
<evidence type="ECO:0000313" key="4">
    <source>
        <dbReference type="Proteomes" id="UP000267027"/>
    </source>
</evidence>
<sequence>MTNHKTILNRQSEQTTASDKTRHGSSTADLSGQRVGAGWSLVIGSSAAIGVLPGRLSFGTLAFARAIDIVLICLGTVLSLFALITLSLLLIIRWRNSRRPQSGVTKEYRSGQPSVLSNSLKNGAVTNVVVPAPSAAKPQKANANGTGQPDVKPADLSTDLAVGMLDKSAEINTDGEIHECRSSHSINRPHRPSKISLSPNLAKAAQVEAVQTEHSVDNFIEDLRRIRNGNDSVLYEEFQGYHSCSQFIATQGPIGPEEIGDGKKESTQRCSQYWPSLGETRWFGAIEVNLVSECEDPICIRRELNISLSTGSERRQALIIFHSC</sequence>
<evidence type="ECO:0000313" key="3">
    <source>
        <dbReference type="EMBL" id="VDM57048.1"/>
    </source>
</evidence>
<accession>A0A158PGQ2</accession>
<dbReference type="AlphaFoldDB" id="A0A158PGQ2"/>
<feature type="transmembrane region" description="Helical" evidence="2">
    <location>
        <begin position="69"/>
        <end position="92"/>
    </location>
</feature>
<reference evidence="5" key="1">
    <citation type="submission" date="2016-04" db="UniProtKB">
        <authorList>
            <consortium name="WormBaseParasite"/>
        </authorList>
    </citation>
    <scope>IDENTIFICATION</scope>
</reference>
<proteinExistence type="predicted"/>
<reference evidence="3 4" key="2">
    <citation type="submission" date="2018-11" db="EMBL/GenBank/DDBJ databases">
        <authorList>
            <consortium name="Pathogen Informatics"/>
        </authorList>
    </citation>
    <scope>NUCLEOTIDE SEQUENCE [LARGE SCALE GENOMIC DNA]</scope>
    <source>
        <strain evidence="3 4">Costa Rica</strain>
    </source>
</reference>
<keyword evidence="2" id="KW-0472">Membrane</keyword>
<feature type="transmembrane region" description="Helical" evidence="2">
    <location>
        <begin position="41"/>
        <end position="63"/>
    </location>
</feature>
<dbReference type="EMBL" id="UYYA01003872">
    <property type="protein sequence ID" value="VDM57048.1"/>
    <property type="molecule type" value="Genomic_DNA"/>
</dbReference>
<name>A0A158PGQ2_ANGCS</name>
<dbReference type="WBParaSite" id="ACOC_0000546201-mRNA-1">
    <property type="protein sequence ID" value="ACOC_0000546201-mRNA-1"/>
    <property type="gene ID" value="ACOC_0000546201"/>
</dbReference>
<keyword evidence="2" id="KW-1133">Transmembrane helix</keyword>
<evidence type="ECO:0000256" key="2">
    <source>
        <dbReference type="SAM" id="Phobius"/>
    </source>
</evidence>
<evidence type="ECO:0000256" key="1">
    <source>
        <dbReference type="SAM" id="MobiDB-lite"/>
    </source>
</evidence>
<dbReference type="OrthoDB" id="8609993at2759"/>
<dbReference type="SUPFAM" id="SSF52799">
    <property type="entry name" value="(Phosphotyrosine protein) phosphatases II"/>
    <property type="match status" value="1"/>
</dbReference>